<dbReference type="Gene3D" id="3.60.21.10">
    <property type="match status" value="1"/>
</dbReference>
<protein>
    <submittedName>
        <fullName evidence="6">3',5'-cyclic AMP phosphodiesterase CpdA</fullName>
    </submittedName>
</protein>
<dbReference type="OrthoDB" id="9794568at2"/>
<dbReference type="RefSeq" id="WP_111398129.1">
    <property type="nucleotide sequence ID" value="NZ_QKYU01000010.1"/>
</dbReference>
<dbReference type="InterPro" id="IPR029052">
    <property type="entry name" value="Metallo-depent_PP-like"/>
</dbReference>
<dbReference type="AlphaFoldDB" id="A0A2W7IFX6"/>
<evidence type="ECO:0000256" key="3">
    <source>
        <dbReference type="ARBA" id="ARBA00023004"/>
    </source>
</evidence>
<dbReference type="GO" id="GO:0046872">
    <property type="term" value="F:metal ion binding"/>
    <property type="evidence" value="ECO:0007669"/>
    <property type="project" value="UniProtKB-KW"/>
</dbReference>
<sequence length="250" mass="26647">MTRIALLADLHFGAHDPALVSALEEDIALMAPDVVAVAGDLTYRARPEEFTAAARFLGGLGLPVVAVPGNHDIPSLSLFDRFLDPFRDWRLAMGPEMEPAWSNAEVGLLGLNTVRRAALRKDWSAGRVSPPQLQRLAVRAAALPGRLLFVVAHHPFLHPPGNETRGKLGRAPLALAAFARLGITAVLTGHLHRPTVIANPGAPLLVITGTAVSWRRPPGAQNAWSLIETAERGVIVSHRAHGPAGFAPLV</sequence>
<keyword evidence="1" id="KW-0479">Metal-binding</keyword>
<evidence type="ECO:0000256" key="1">
    <source>
        <dbReference type="ARBA" id="ARBA00022723"/>
    </source>
</evidence>
<evidence type="ECO:0000256" key="2">
    <source>
        <dbReference type="ARBA" id="ARBA00022801"/>
    </source>
</evidence>
<comment type="similarity">
    <text evidence="4">Belongs to the cyclic nucleotide phosphodiesterase class-III family.</text>
</comment>
<dbReference type="PANTHER" id="PTHR42988">
    <property type="entry name" value="PHOSPHOHYDROLASE"/>
    <property type="match status" value="1"/>
</dbReference>
<dbReference type="InterPro" id="IPR004843">
    <property type="entry name" value="Calcineurin-like_PHP"/>
</dbReference>
<dbReference type="Pfam" id="PF00149">
    <property type="entry name" value="Metallophos"/>
    <property type="match status" value="1"/>
</dbReference>
<accession>A0A2W7IFX6</accession>
<dbReference type="InterPro" id="IPR050884">
    <property type="entry name" value="CNP_phosphodiesterase-III"/>
</dbReference>
<keyword evidence="7" id="KW-1185">Reference proteome</keyword>
<evidence type="ECO:0000313" key="7">
    <source>
        <dbReference type="Proteomes" id="UP000249688"/>
    </source>
</evidence>
<comment type="caution">
    <text evidence="6">The sequence shown here is derived from an EMBL/GenBank/DDBJ whole genome shotgun (WGS) entry which is preliminary data.</text>
</comment>
<keyword evidence="2" id="KW-0378">Hydrolase</keyword>
<keyword evidence="3" id="KW-0408">Iron</keyword>
<evidence type="ECO:0000256" key="4">
    <source>
        <dbReference type="ARBA" id="ARBA00025742"/>
    </source>
</evidence>
<organism evidence="6 7">
    <name type="scientific">Humitalea rosea</name>
    <dbReference type="NCBI Taxonomy" id="990373"/>
    <lineage>
        <taxon>Bacteria</taxon>
        <taxon>Pseudomonadati</taxon>
        <taxon>Pseudomonadota</taxon>
        <taxon>Alphaproteobacteria</taxon>
        <taxon>Acetobacterales</taxon>
        <taxon>Roseomonadaceae</taxon>
        <taxon>Humitalea</taxon>
    </lineage>
</organism>
<evidence type="ECO:0000259" key="5">
    <source>
        <dbReference type="Pfam" id="PF00149"/>
    </source>
</evidence>
<dbReference type="Proteomes" id="UP000249688">
    <property type="component" value="Unassembled WGS sequence"/>
</dbReference>
<proteinExistence type="inferred from homology"/>
<reference evidence="6 7" key="1">
    <citation type="submission" date="2018-06" db="EMBL/GenBank/DDBJ databases">
        <title>Genomic Encyclopedia of Archaeal and Bacterial Type Strains, Phase II (KMG-II): from individual species to whole genera.</title>
        <authorList>
            <person name="Goeker M."/>
        </authorList>
    </citation>
    <scope>NUCLEOTIDE SEQUENCE [LARGE SCALE GENOMIC DNA]</scope>
    <source>
        <strain evidence="6 7">DSM 24525</strain>
    </source>
</reference>
<gene>
    <name evidence="6" type="ORF">C8P66_11054</name>
</gene>
<feature type="domain" description="Calcineurin-like phosphoesterase" evidence="5">
    <location>
        <begin position="3"/>
        <end position="194"/>
    </location>
</feature>
<evidence type="ECO:0000313" key="6">
    <source>
        <dbReference type="EMBL" id="PZW45856.1"/>
    </source>
</evidence>
<name>A0A2W7IFX6_9PROT</name>
<dbReference type="GO" id="GO:0016787">
    <property type="term" value="F:hydrolase activity"/>
    <property type="evidence" value="ECO:0007669"/>
    <property type="project" value="UniProtKB-KW"/>
</dbReference>
<dbReference type="SUPFAM" id="SSF56300">
    <property type="entry name" value="Metallo-dependent phosphatases"/>
    <property type="match status" value="1"/>
</dbReference>
<dbReference type="EMBL" id="QKYU01000010">
    <property type="protein sequence ID" value="PZW45856.1"/>
    <property type="molecule type" value="Genomic_DNA"/>
</dbReference>
<dbReference type="PANTHER" id="PTHR42988:SF2">
    <property type="entry name" value="CYCLIC NUCLEOTIDE PHOSPHODIESTERASE CBUA0032-RELATED"/>
    <property type="match status" value="1"/>
</dbReference>